<dbReference type="STRING" id="623280.SAMN05660226_04077"/>
<dbReference type="CDD" id="cd00408">
    <property type="entry name" value="DHDPS-like"/>
    <property type="match status" value="1"/>
</dbReference>
<dbReference type="Pfam" id="PF00701">
    <property type="entry name" value="DHDPS"/>
    <property type="match status" value="1"/>
</dbReference>
<proteinExistence type="inferred from homology"/>
<dbReference type="PANTHER" id="PTHR12128:SF66">
    <property type="entry name" value="4-HYDROXY-2-OXOGLUTARATE ALDOLASE, MITOCHONDRIAL"/>
    <property type="match status" value="1"/>
</dbReference>
<dbReference type="Proteomes" id="UP000190541">
    <property type="component" value="Unassembled WGS sequence"/>
</dbReference>
<evidence type="ECO:0000313" key="6">
    <source>
        <dbReference type="Proteomes" id="UP000190541"/>
    </source>
</evidence>
<keyword evidence="2 3" id="KW-0456">Lyase</keyword>
<dbReference type="PIRSF" id="PIRSF001365">
    <property type="entry name" value="DHDPS"/>
    <property type="match status" value="1"/>
</dbReference>
<dbReference type="Gene3D" id="3.20.20.70">
    <property type="entry name" value="Aldolase class I"/>
    <property type="match status" value="1"/>
</dbReference>
<dbReference type="PANTHER" id="PTHR12128">
    <property type="entry name" value="DIHYDRODIPICOLINATE SYNTHASE"/>
    <property type="match status" value="1"/>
</dbReference>
<accession>A0A1T5FLR1</accession>
<reference evidence="5 6" key="1">
    <citation type="submission" date="2017-02" db="EMBL/GenBank/DDBJ databases">
        <authorList>
            <person name="Peterson S.W."/>
        </authorList>
    </citation>
    <scope>NUCLEOTIDE SEQUENCE [LARGE SCALE GENOMIC DNA]</scope>
    <source>
        <strain evidence="5 6">DSM 22899</strain>
    </source>
</reference>
<feature type="active site" description="Schiff-base intermediate with substrate" evidence="4">
    <location>
        <position position="166"/>
    </location>
</feature>
<comment type="similarity">
    <text evidence="1 3">Belongs to the DapA family.</text>
</comment>
<evidence type="ECO:0000256" key="4">
    <source>
        <dbReference type="PIRSR" id="PIRSR001365-1"/>
    </source>
</evidence>
<evidence type="ECO:0000256" key="1">
    <source>
        <dbReference type="ARBA" id="ARBA00007592"/>
    </source>
</evidence>
<protein>
    <submittedName>
        <fullName evidence="5">Dihydrodipicolinate synthase/N-acetylneuraminate lyase</fullName>
    </submittedName>
</protein>
<dbReference type="InterPro" id="IPR013785">
    <property type="entry name" value="Aldolase_TIM"/>
</dbReference>
<evidence type="ECO:0000256" key="3">
    <source>
        <dbReference type="PIRNR" id="PIRNR001365"/>
    </source>
</evidence>
<name>A0A1T5FLR1_9SPHI</name>
<feature type="active site" description="Proton donor/acceptor" evidence="4">
    <location>
        <position position="138"/>
    </location>
</feature>
<dbReference type="EMBL" id="FUYS01000018">
    <property type="protein sequence ID" value="SKB97120.1"/>
    <property type="molecule type" value="Genomic_DNA"/>
</dbReference>
<keyword evidence="6" id="KW-1185">Reference proteome</keyword>
<evidence type="ECO:0000256" key="2">
    <source>
        <dbReference type="ARBA" id="ARBA00023239"/>
    </source>
</evidence>
<dbReference type="OrthoDB" id="9778880at2"/>
<dbReference type="GO" id="GO:0008840">
    <property type="term" value="F:4-hydroxy-tetrahydrodipicolinate synthase activity"/>
    <property type="evidence" value="ECO:0007669"/>
    <property type="project" value="TreeGrafter"/>
</dbReference>
<dbReference type="InterPro" id="IPR002220">
    <property type="entry name" value="DapA-like"/>
</dbReference>
<dbReference type="SMART" id="SM01130">
    <property type="entry name" value="DHDPS"/>
    <property type="match status" value="1"/>
</dbReference>
<gene>
    <name evidence="5" type="ORF">SAMN05660226_04077</name>
</gene>
<evidence type="ECO:0000313" key="5">
    <source>
        <dbReference type="EMBL" id="SKB97120.1"/>
    </source>
</evidence>
<dbReference type="RefSeq" id="WP_079718691.1">
    <property type="nucleotide sequence ID" value="NZ_FUYS01000018.1"/>
</dbReference>
<dbReference type="SUPFAM" id="SSF51569">
    <property type="entry name" value="Aldolase"/>
    <property type="match status" value="1"/>
</dbReference>
<organism evidence="5 6">
    <name type="scientific">Parapedobacter luteus</name>
    <dbReference type="NCBI Taxonomy" id="623280"/>
    <lineage>
        <taxon>Bacteria</taxon>
        <taxon>Pseudomonadati</taxon>
        <taxon>Bacteroidota</taxon>
        <taxon>Sphingobacteriia</taxon>
        <taxon>Sphingobacteriales</taxon>
        <taxon>Sphingobacteriaceae</taxon>
        <taxon>Parapedobacter</taxon>
    </lineage>
</organism>
<sequence length="307" mass="34029">MENRITGTWCTLLLPLNTDDSIDFGKLEVQIDALIAFGVSGIYSNGTAAEFYSQSEVEFDQISELLAERCRANATPFQIGCNHVNPMLALERVKRAAALQPDAIQVILPDWTVPSMDEIVDFLMAVQQAANPIRLVLYNPPHAKRVLLPEEYGILRESGVRLAGCKVKGGDAAWYAAMRQSDPELSLGVPGHTLASGILAGADGSYSNIACLHPGAAQAWYHLMAVDMERALELEKRIGLFMEQLIRPYITRYQYSNQAVDKLMAAVGGWAPITTRLRWPYRGVHEREVGAVRIEAERIIPEFFPTN</sequence>
<dbReference type="AlphaFoldDB" id="A0A1T5FLR1"/>